<name>A0A1I2ACD5_9BACT</name>
<sequence length="38" mass="4203">MVTFFNGTDRLNLLPLPATTDFPLVITDWVNNFTGSSS</sequence>
<gene>
    <name evidence="1" type="ORF">SAMN05216167_113144</name>
</gene>
<dbReference type="EMBL" id="FOLQ01000013">
    <property type="protein sequence ID" value="SFE41631.1"/>
    <property type="molecule type" value="Genomic_DNA"/>
</dbReference>
<proteinExistence type="predicted"/>
<reference evidence="1 2" key="1">
    <citation type="submission" date="2016-10" db="EMBL/GenBank/DDBJ databases">
        <authorList>
            <person name="de Groot N.N."/>
        </authorList>
    </citation>
    <scope>NUCLEOTIDE SEQUENCE [LARGE SCALE GENOMIC DNA]</scope>
    <source>
        <strain evidence="1 2">DSM 26130</strain>
    </source>
</reference>
<accession>A0A1I2ACD5</accession>
<dbReference type="STRING" id="662367.SAMN05216167_113144"/>
<organism evidence="1 2">
    <name type="scientific">Spirosoma endophyticum</name>
    <dbReference type="NCBI Taxonomy" id="662367"/>
    <lineage>
        <taxon>Bacteria</taxon>
        <taxon>Pseudomonadati</taxon>
        <taxon>Bacteroidota</taxon>
        <taxon>Cytophagia</taxon>
        <taxon>Cytophagales</taxon>
        <taxon>Cytophagaceae</taxon>
        <taxon>Spirosoma</taxon>
    </lineage>
</organism>
<keyword evidence="2" id="KW-1185">Reference proteome</keyword>
<dbReference type="Proteomes" id="UP000198598">
    <property type="component" value="Unassembled WGS sequence"/>
</dbReference>
<evidence type="ECO:0000313" key="1">
    <source>
        <dbReference type="EMBL" id="SFE41631.1"/>
    </source>
</evidence>
<dbReference type="AlphaFoldDB" id="A0A1I2ACD5"/>
<protein>
    <submittedName>
        <fullName evidence="1">Uncharacterized protein</fullName>
    </submittedName>
</protein>
<evidence type="ECO:0000313" key="2">
    <source>
        <dbReference type="Proteomes" id="UP000198598"/>
    </source>
</evidence>